<dbReference type="NCBIfam" id="TIGR01251">
    <property type="entry name" value="ribP_PPkin"/>
    <property type="match status" value="1"/>
</dbReference>
<dbReference type="PANTHER" id="PTHR10210:SF41">
    <property type="entry name" value="RIBOSE-PHOSPHATE PYROPHOSPHOKINASE 1, CHLOROPLASTIC"/>
    <property type="match status" value="1"/>
</dbReference>
<keyword evidence="7 12" id="KW-0418">Kinase</keyword>
<dbReference type="PROSITE" id="PS00114">
    <property type="entry name" value="PRPP_SYNTHASE"/>
    <property type="match status" value="1"/>
</dbReference>
<evidence type="ECO:0000313" key="13">
    <source>
        <dbReference type="Proteomes" id="UP000260823"/>
    </source>
</evidence>
<dbReference type="GO" id="GO:0002189">
    <property type="term" value="C:ribose phosphate diphosphokinase complex"/>
    <property type="evidence" value="ECO:0007669"/>
    <property type="project" value="TreeGrafter"/>
</dbReference>
<keyword evidence="4" id="KW-0479">Metal-binding</keyword>
<keyword evidence="13" id="KW-1185">Reference proteome</keyword>
<dbReference type="CDD" id="cd06223">
    <property type="entry name" value="PRTases_typeI"/>
    <property type="match status" value="1"/>
</dbReference>
<dbReference type="SUPFAM" id="SSF53271">
    <property type="entry name" value="PRTase-like"/>
    <property type="match status" value="1"/>
</dbReference>
<dbReference type="FunFam" id="3.40.50.2020:FF:000007">
    <property type="entry name" value="Ribose-phosphate pyrophosphokinase"/>
    <property type="match status" value="1"/>
</dbReference>
<evidence type="ECO:0000256" key="1">
    <source>
        <dbReference type="ARBA" id="ARBA00013247"/>
    </source>
</evidence>
<dbReference type="EC" id="2.7.6.1" evidence="1"/>
<evidence type="ECO:0000256" key="3">
    <source>
        <dbReference type="ARBA" id="ARBA00022679"/>
    </source>
</evidence>
<dbReference type="Gene3D" id="3.40.50.2020">
    <property type="match status" value="2"/>
</dbReference>
<dbReference type="GO" id="GO:0009156">
    <property type="term" value="P:ribonucleoside monophosphate biosynthetic process"/>
    <property type="evidence" value="ECO:0007669"/>
    <property type="project" value="InterPro"/>
</dbReference>
<dbReference type="EMBL" id="QWDE01000003">
    <property type="protein sequence ID" value="RFZ82342.1"/>
    <property type="molecule type" value="Genomic_DNA"/>
</dbReference>
<dbReference type="GO" id="GO:0006015">
    <property type="term" value="P:5-phosphoribose 1-diphosphate biosynthetic process"/>
    <property type="evidence" value="ECO:0007669"/>
    <property type="project" value="TreeGrafter"/>
</dbReference>
<comment type="catalytic activity">
    <reaction evidence="10">
        <text>D-ribose 5-phosphate + ATP = 5-phospho-alpha-D-ribose 1-diphosphate + AMP + H(+)</text>
        <dbReference type="Rhea" id="RHEA:15609"/>
        <dbReference type="ChEBI" id="CHEBI:15378"/>
        <dbReference type="ChEBI" id="CHEBI:30616"/>
        <dbReference type="ChEBI" id="CHEBI:58017"/>
        <dbReference type="ChEBI" id="CHEBI:78346"/>
        <dbReference type="ChEBI" id="CHEBI:456215"/>
        <dbReference type="EC" id="2.7.6.1"/>
    </reaction>
</comment>
<dbReference type="Pfam" id="PF13793">
    <property type="entry name" value="Pribosyltran_N"/>
    <property type="match status" value="1"/>
</dbReference>
<dbReference type="GO" id="GO:0000287">
    <property type="term" value="F:magnesium ion binding"/>
    <property type="evidence" value="ECO:0007669"/>
    <property type="project" value="InterPro"/>
</dbReference>
<keyword evidence="6" id="KW-0547">Nucleotide-binding</keyword>
<feature type="domain" description="Ribose-phosphate pyrophosphokinase N-terminal" evidence="11">
    <location>
        <begin position="8"/>
        <end position="123"/>
    </location>
</feature>
<dbReference type="InterPro" id="IPR000836">
    <property type="entry name" value="PRTase_dom"/>
</dbReference>
<accession>A0A3E2NMZ5</accession>
<evidence type="ECO:0000256" key="6">
    <source>
        <dbReference type="ARBA" id="ARBA00022741"/>
    </source>
</evidence>
<evidence type="ECO:0000256" key="4">
    <source>
        <dbReference type="ARBA" id="ARBA00022723"/>
    </source>
</evidence>
<evidence type="ECO:0000259" key="11">
    <source>
        <dbReference type="Pfam" id="PF13793"/>
    </source>
</evidence>
<dbReference type="GO" id="GO:0016301">
    <property type="term" value="F:kinase activity"/>
    <property type="evidence" value="ECO:0007669"/>
    <property type="project" value="UniProtKB-KW"/>
</dbReference>
<keyword evidence="2" id="KW-0963">Cytoplasm</keyword>
<dbReference type="GO" id="GO:0004749">
    <property type="term" value="F:ribose phosphate diphosphokinase activity"/>
    <property type="evidence" value="ECO:0007669"/>
    <property type="project" value="UniProtKB-EC"/>
</dbReference>
<dbReference type="InterPro" id="IPR000842">
    <property type="entry name" value="PRib_PP_synth_CS"/>
</dbReference>
<dbReference type="InterPro" id="IPR029057">
    <property type="entry name" value="PRTase-like"/>
</dbReference>
<keyword evidence="9" id="KW-0460">Magnesium</keyword>
<keyword evidence="3" id="KW-0808">Transferase</keyword>
<evidence type="ECO:0000256" key="10">
    <source>
        <dbReference type="ARBA" id="ARBA00049535"/>
    </source>
</evidence>
<dbReference type="GO" id="GO:0006164">
    <property type="term" value="P:purine nucleotide biosynthetic process"/>
    <property type="evidence" value="ECO:0007669"/>
    <property type="project" value="TreeGrafter"/>
</dbReference>
<reference evidence="12 13" key="1">
    <citation type="submission" date="2018-08" db="EMBL/GenBank/DDBJ databases">
        <title>Mucilaginibacter terrae sp. nov., isolated from manganese diggings.</title>
        <authorList>
            <person name="Huang Y."/>
            <person name="Zhou Z."/>
        </authorList>
    </citation>
    <scope>NUCLEOTIDE SEQUENCE [LARGE SCALE GENOMIC DNA]</scope>
    <source>
        <strain evidence="12 13">ZH6</strain>
    </source>
</reference>
<organism evidence="12 13">
    <name type="scientific">Mucilaginibacter terrenus</name>
    <dbReference type="NCBI Taxonomy" id="2482727"/>
    <lineage>
        <taxon>Bacteria</taxon>
        <taxon>Pseudomonadati</taxon>
        <taxon>Bacteroidota</taxon>
        <taxon>Sphingobacteriia</taxon>
        <taxon>Sphingobacteriales</taxon>
        <taxon>Sphingobacteriaceae</taxon>
        <taxon>Mucilaginibacter</taxon>
    </lineage>
</organism>
<dbReference type="NCBIfam" id="NF002320">
    <property type="entry name" value="PRK01259.1"/>
    <property type="match status" value="1"/>
</dbReference>
<dbReference type="SMART" id="SM01400">
    <property type="entry name" value="Pribosyltran_N"/>
    <property type="match status" value="1"/>
</dbReference>
<dbReference type="PANTHER" id="PTHR10210">
    <property type="entry name" value="RIBOSE-PHOSPHATE DIPHOSPHOKINASE FAMILY MEMBER"/>
    <property type="match status" value="1"/>
</dbReference>
<evidence type="ECO:0000256" key="9">
    <source>
        <dbReference type="ARBA" id="ARBA00022842"/>
    </source>
</evidence>
<evidence type="ECO:0000256" key="7">
    <source>
        <dbReference type="ARBA" id="ARBA00022777"/>
    </source>
</evidence>
<comment type="caution">
    <text evidence="12">The sequence shown here is derived from an EMBL/GenBank/DDBJ whole genome shotgun (WGS) entry which is preliminary data.</text>
</comment>
<keyword evidence="8" id="KW-0067">ATP-binding</keyword>
<dbReference type="OrthoDB" id="9777067at2"/>
<protein>
    <recommendedName>
        <fullName evidence="1">ribose-phosphate diphosphokinase</fullName>
        <ecNumber evidence="1">2.7.6.1</ecNumber>
    </recommendedName>
</protein>
<dbReference type="Proteomes" id="UP000260823">
    <property type="component" value="Unassembled WGS sequence"/>
</dbReference>
<evidence type="ECO:0000256" key="5">
    <source>
        <dbReference type="ARBA" id="ARBA00022727"/>
    </source>
</evidence>
<dbReference type="GO" id="GO:0005524">
    <property type="term" value="F:ATP binding"/>
    <property type="evidence" value="ECO:0007669"/>
    <property type="project" value="UniProtKB-KW"/>
</dbReference>
<keyword evidence="5" id="KW-0545">Nucleotide biosynthesis</keyword>
<dbReference type="InterPro" id="IPR005946">
    <property type="entry name" value="Rib-P_diPkinase"/>
</dbReference>
<gene>
    <name evidence="12" type="ORF">DYU05_17185</name>
</gene>
<dbReference type="AlphaFoldDB" id="A0A3E2NMZ5"/>
<dbReference type="FunFam" id="3.40.50.2020:FF:000002">
    <property type="entry name" value="Ribose-phosphate pyrophosphokinase"/>
    <property type="match status" value="1"/>
</dbReference>
<evidence type="ECO:0000256" key="8">
    <source>
        <dbReference type="ARBA" id="ARBA00022840"/>
    </source>
</evidence>
<sequence length="314" mass="34201">MPLQFNTVKLFAGSGSKELSDKIADAYGQPLGDVVLSRFSDGEFQPHFNESIRGCDVFLIQSTHQPTDNLMELLMMVDAARRASAHYITAVIPYFGLARQDRKDKPRVAIGSKLVANLLVAAGINRIMTMDLHAAQIQAFFDVPVDHLDASIIFVPYIKSLGLGNLTIASPDMGGSYRARGFAKFFNAEVVICDKRRKRANEIESMTIIGDVTGQDIVLIDDICDTAGTLAKAAGLIMERGAKSVRAVCTHPVLSGKAYETIENSALTELIVTDTIPLKQQSSKIRVLSTADLFAKAIVNVNEHGSISQLFRVD</sequence>
<dbReference type="GO" id="GO:0005737">
    <property type="term" value="C:cytoplasm"/>
    <property type="evidence" value="ECO:0007669"/>
    <property type="project" value="TreeGrafter"/>
</dbReference>
<evidence type="ECO:0000256" key="2">
    <source>
        <dbReference type="ARBA" id="ARBA00022490"/>
    </source>
</evidence>
<dbReference type="Pfam" id="PF14572">
    <property type="entry name" value="Pribosyl_synth"/>
    <property type="match status" value="1"/>
</dbReference>
<proteinExistence type="predicted"/>
<dbReference type="RefSeq" id="WP_117384366.1">
    <property type="nucleotide sequence ID" value="NZ_QWDE01000003.1"/>
</dbReference>
<dbReference type="InterPro" id="IPR029099">
    <property type="entry name" value="Pribosyltran_N"/>
</dbReference>
<name>A0A3E2NMZ5_9SPHI</name>
<evidence type="ECO:0000313" key="12">
    <source>
        <dbReference type="EMBL" id="RFZ82342.1"/>
    </source>
</evidence>